<dbReference type="PIRSF" id="PIRSF021697">
    <property type="entry name" value="UCP021697"/>
    <property type="match status" value="1"/>
</dbReference>
<dbReference type="PANTHER" id="PTHR36115">
    <property type="entry name" value="PROLINE-RICH ANTIGEN HOMOLOG-RELATED"/>
    <property type="match status" value="1"/>
</dbReference>
<name>A0A1X0ILI4_MYCRH</name>
<dbReference type="Proteomes" id="UP000192534">
    <property type="component" value="Unassembled WGS sequence"/>
</dbReference>
<organism evidence="9 10">
    <name type="scientific">Mycolicibacterium rhodesiae</name>
    <name type="common">Mycobacterium rhodesiae</name>
    <dbReference type="NCBI Taxonomy" id="36814"/>
    <lineage>
        <taxon>Bacteria</taxon>
        <taxon>Bacillati</taxon>
        <taxon>Actinomycetota</taxon>
        <taxon>Actinomycetes</taxon>
        <taxon>Mycobacteriales</taxon>
        <taxon>Mycobacteriaceae</taxon>
        <taxon>Mycolicibacterium</taxon>
    </lineage>
</organism>
<sequence>MARELGSWLSGPEPVKPGDDAGWPGEELGLPESGPRSLARMGRRFLALLIDWLIGYGLAALGMSLGLISVSVLSTAVLAIWFVLGVLSVRLFGFTPGQYALGLMVIPVDNRQHVGSGRAIARGLLLALVIPGLFTDADGRGLQDRLTMTAVVRR</sequence>
<keyword evidence="10" id="KW-1185">Reference proteome</keyword>
<keyword evidence="5 7" id="KW-0472">Membrane</keyword>
<dbReference type="PANTHER" id="PTHR36115:SF6">
    <property type="entry name" value="PROLINE-RICH ANTIGEN HOMOLOG"/>
    <property type="match status" value="1"/>
</dbReference>
<accession>A0A1X0ILI4</accession>
<evidence type="ECO:0000256" key="7">
    <source>
        <dbReference type="SAM" id="Phobius"/>
    </source>
</evidence>
<dbReference type="AlphaFoldDB" id="A0A1X0ILI4"/>
<evidence type="ECO:0000256" key="1">
    <source>
        <dbReference type="ARBA" id="ARBA00004651"/>
    </source>
</evidence>
<protein>
    <submittedName>
        <fullName evidence="9">RDD family protein</fullName>
    </submittedName>
</protein>
<evidence type="ECO:0000313" key="9">
    <source>
        <dbReference type="EMBL" id="ORB48876.1"/>
    </source>
</evidence>
<dbReference type="OrthoDB" id="5187110at2"/>
<evidence type="ECO:0000256" key="5">
    <source>
        <dbReference type="ARBA" id="ARBA00023136"/>
    </source>
</evidence>
<keyword evidence="3 7" id="KW-0812">Transmembrane</keyword>
<evidence type="ECO:0000259" key="8">
    <source>
        <dbReference type="Pfam" id="PF06271"/>
    </source>
</evidence>
<dbReference type="Pfam" id="PF06271">
    <property type="entry name" value="RDD"/>
    <property type="match status" value="1"/>
</dbReference>
<gene>
    <name evidence="9" type="ORF">BST42_24385</name>
</gene>
<dbReference type="RefSeq" id="WP_083121897.1">
    <property type="nucleotide sequence ID" value="NZ_JACKUO010000031.1"/>
</dbReference>
<dbReference type="InterPro" id="IPR016795">
    <property type="entry name" value="UCP021697"/>
</dbReference>
<evidence type="ECO:0000256" key="3">
    <source>
        <dbReference type="ARBA" id="ARBA00022692"/>
    </source>
</evidence>
<feature type="domain" description="RDD" evidence="8">
    <location>
        <begin position="39"/>
        <end position="128"/>
    </location>
</feature>
<feature type="transmembrane region" description="Helical" evidence="7">
    <location>
        <begin position="45"/>
        <end position="70"/>
    </location>
</feature>
<comment type="caution">
    <text evidence="9">The sequence shown here is derived from an EMBL/GenBank/DDBJ whole genome shotgun (WGS) entry which is preliminary data.</text>
</comment>
<keyword evidence="4 7" id="KW-1133">Transmembrane helix</keyword>
<evidence type="ECO:0000256" key="4">
    <source>
        <dbReference type="ARBA" id="ARBA00022989"/>
    </source>
</evidence>
<dbReference type="InterPro" id="IPR010432">
    <property type="entry name" value="RDD"/>
</dbReference>
<keyword evidence="2" id="KW-1003">Cell membrane</keyword>
<evidence type="ECO:0000256" key="6">
    <source>
        <dbReference type="SAM" id="MobiDB-lite"/>
    </source>
</evidence>
<evidence type="ECO:0000313" key="10">
    <source>
        <dbReference type="Proteomes" id="UP000192534"/>
    </source>
</evidence>
<feature type="transmembrane region" description="Helical" evidence="7">
    <location>
        <begin position="76"/>
        <end position="94"/>
    </location>
</feature>
<dbReference type="InterPro" id="IPR051791">
    <property type="entry name" value="Pra-immunoreactive"/>
</dbReference>
<reference evidence="9 10" key="1">
    <citation type="submission" date="2016-12" db="EMBL/GenBank/DDBJ databases">
        <title>The new phylogeny of genus Mycobacterium.</title>
        <authorList>
            <person name="Tortoli E."/>
            <person name="Trovato A."/>
            <person name="Cirillo D.M."/>
        </authorList>
    </citation>
    <scope>NUCLEOTIDE SEQUENCE [LARGE SCALE GENOMIC DNA]</scope>
    <source>
        <strain evidence="9 10">DSM 44223</strain>
    </source>
</reference>
<proteinExistence type="predicted"/>
<evidence type="ECO:0000256" key="2">
    <source>
        <dbReference type="ARBA" id="ARBA00022475"/>
    </source>
</evidence>
<dbReference type="EMBL" id="MVIH01000017">
    <property type="protein sequence ID" value="ORB48876.1"/>
    <property type="molecule type" value="Genomic_DNA"/>
</dbReference>
<dbReference type="GO" id="GO:0005886">
    <property type="term" value="C:plasma membrane"/>
    <property type="evidence" value="ECO:0007669"/>
    <property type="project" value="UniProtKB-SubCell"/>
</dbReference>
<comment type="subcellular location">
    <subcellularLocation>
        <location evidence="1">Cell membrane</location>
        <topology evidence="1">Multi-pass membrane protein</topology>
    </subcellularLocation>
</comment>
<feature type="region of interest" description="Disordered" evidence="6">
    <location>
        <begin position="1"/>
        <end position="27"/>
    </location>
</feature>